<feature type="region of interest" description="Disordered" evidence="1">
    <location>
        <begin position="285"/>
        <end position="308"/>
    </location>
</feature>
<feature type="region of interest" description="Disordered" evidence="1">
    <location>
        <begin position="797"/>
        <end position="837"/>
    </location>
</feature>
<dbReference type="Proteomes" id="UP001166286">
    <property type="component" value="Unassembled WGS sequence"/>
</dbReference>
<name>A0AA39V9V9_9LECA</name>
<evidence type="ECO:0000313" key="2">
    <source>
        <dbReference type="EMBL" id="KAK0516645.1"/>
    </source>
</evidence>
<sequence length="837" mass="92934">MGRLNWPTLSKEHPKDVFEHANALKDDFKALHEHVKTLKANKVRLAKLPSEFTSKICKGVSHGVTEAIDNEYCPNFISDIDRDLFCKTLLQAIQCELATEAHDRIPLLEFDTIHKSYKELVKKLTSYLTLDSQERDMTTDSEPERNQGNGSRQQRSRTIDQAPILDFESEENGVDSEIDEDAHDILRTFRTIEDQGTILSHHLELLEGCTKDPGVPDFAVEHAQNAMGNGEERPESVQGEGRVEEKQIHDCAILGYGACKFNAVDEFSGLEHDCRGANAMRGFDRDKTLRKTKKKYEHPQKEETRNTHDQATVNNGFAAKCSKSITFEIEHQATVNRLTLANSQEILDHLYRSLQKIIATRESLPDLIHLSEPRLVDDGNLMFRADTDSHDLFHAAPMNAWEAEFEAGLSPKVPTFKVAMTEMGFNSINIATRKSKADVIHKLIGLNRDRFSSLHSDFDIIDLSWPPRSAGKRATSLFIEFPNRQLANDVLQQGFVWHGIHTCQMVQYASKLSRCRRCQAYGHTVVGCSAPYCCGICAEAHPTKDCTSPNQQCAACGGQHQAKNVKCPVRIAERKKIRFPTPEPTAENRKGGPLTVGSDADNAGAVEGRILPSSASGLVVSPKNTDIDNEQLRLARCGKCQGYGHFAGKCSARLRCGRCALHHPTWKCNSTFARCALCNGGHMASSAICPARPLEKGRSQQLRKSEIPHMPPLRTATPDPHFQEPEIKIEPQSPSFGAAARPDRTSKKRSMLAQVEELIQVVSKGSSCEMAFIKDHLETLELAIRAEGAHILATTPTAGKRRAQEALMSGALQDRSGSSKRVRVKDAPDSAVYNSPL</sequence>
<proteinExistence type="predicted"/>
<feature type="region of interest" description="Disordered" evidence="1">
    <location>
        <begin position="132"/>
        <end position="162"/>
    </location>
</feature>
<organism evidence="2 3">
    <name type="scientific">Cladonia borealis</name>
    <dbReference type="NCBI Taxonomy" id="184061"/>
    <lineage>
        <taxon>Eukaryota</taxon>
        <taxon>Fungi</taxon>
        <taxon>Dikarya</taxon>
        <taxon>Ascomycota</taxon>
        <taxon>Pezizomycotina</taxon>
        <taxon>Lecanoromycetes</taxon>
        <taxon>OSLEUM clade</taxon>
        <taxon>Lecanoromycetidae</taxon>
        <taxon>Lecanorales</taxon>
        <taxon>Lecanorineae</taxon>
        <taxon>Cladoniaceae</taxon>
        <taxon>Cladonia</taxon>
    </lineage>
</organism>
<keyword evidence="3" id="KW-1185">Reference proteome</keyword>
<accession>A0AA39V9V9</accession>
<dbReference type="EMBL" id="JAFEKC020000002">
    <property type="protein sequence ID" value="KAK0516645.1"/>
    <property type="molecule type" value="Genomic_DNA"/>
</dbReference>
<evidence type="ECO:0000313" key="3">
    <source>
        <dbReference type="Proteomes" id="UP001166286"/>
    </source>
</evidence>
<feature type="compositionally biased region" description="Basic and acidic residues" evidence="1">
    <location>
        <begin position="132"/>
        <end position="145"/>
    </location>
</feature>
<feature type="compositionally biased region" description="Basic and acidic residues" evidence="1">
    <location>
        <begin position="297"/>
        <end position="308"/>
    </location>
</feature>
<comment type="caution">
    <text evidence="2">The sequence shown here is derived from an EMBL/GenBank/DDBJ whole genome shotgun (WGS) entry which is preliminary data.</text>
</comment>
<dbReference type="AlphaFoldDB" id="A0AA39V9V9"/>
<reference evidence="2" key="1">
    <citation type="submission" date="2023-03" db="EMBL/GenBank/DDBJ databases">
        <title>Complete genome of Cladonia borealis.</title>
        <authorList>
            <person name="Park H."/>
        </authorList>
    </citation>
    <scope>NUCLEOTIDE SEQUENCE</scope>
    <source>
        <strain evidence="2">ANT050790</strain>
    </source>
</reference>
<evidence type="ECO:0000256" key="1">
    <source>
        <dbReference type="SAM" id="MobiDB-lite"/>
    </source>
</evidence>
<gene>
    <name evidence="2" type="ORF">JMJ35_001248</name>
</gene>
<evidence type="ECO:0008006" key="4">
    <source>
        <dbReference type="Google" id="ProtNLM"/>
    </source>
</evidence>
<protein>
    <recommendedName>
        <fullName evidence="4">Gag-like protein</fullName>
    </recommendedName>
</protein>